<accession>A0A1A9FPR0</accession>
<evidence type="ECO:0000256" key="1">
    <source>
        <dbReference type="ARBA" id="ARBA00004418"/>
    </source>
</evidence>
<evidence type="ECO:0000256" key="4">
    <source>
        <dbReference type="ARBA" id="ARBA00022597"/>
    </source>
</evidence>
<dbReference type="KEGG" id="ops:A8A54_14600"/>
<organism evidence="10 13">
    <name type="scientific">Brucella pseudogrignonensis</name>
    <dbReference type="NCBI Taxonomy" id="419475"/>
    <lineage>
        <taxon>Bacteria</taxon>
        <taxon>Pseudomonadati</taxon>
        <taxon>Pseudomonadota</taxon>
        <taxon>Alphaproteobacteria</taxon>
        <taxon>Hyphomicrobiales</taxon>
        <taxon>Brucellaceae</taxon>
        <taxon>Brucella/Ochrobactrum group</taxon>
        <taxon>Brucella</taxon>
    </lineage>
</organism>
<proteinExistence type="inferred from homology"/>
<dbReference type="Proteomes" id="UP000526233">
    <property type="component" value="Unassembled WGS sequence"/>
</dbReference>
<comment type="function">
    <text evidence="7">Part of a binding-protein-dependent transport system for a sugar.</text>
</comment>
<protein>
    <recommendedName>
        <fullName evidence="8">Probable sugar-binding periplasmic protein</fullName>
    </recommendedName>
</protein>
<evidence type="ECO:0000256" key="7">
    <source>
        <dbReference type="ARBA" id="ARBA00049629"/>
    </source>
</evidence>
<keyword evidence="5 9" id="KW-0732">Signal</keyword>
<dbReference type="InterPro" id="IPR006059">
    <property type="entry name" value="SBP"/>
</dbReference>
<dbReference type="PANTHER" id="PTHR43649">
    <property type="entry name" value="ARABINOSE-BINDING PROTEIN-RELATED"/>
    <property type="match status" value="1"/>
</dbReference>
<evidence type="ECO:0000256" key="6">
    <source>
        <dbReference type="ARBA" id="ARBA00022764"/>
    </source>
</evidence>
<dbReference type="EMBL" id="NNRM01000048">
    <property type="protein sequence ID" value="OYR21315.1"/>
    <property type="molecule type" value="Genomic_DNA"/>
</dbReference>
<evidence type="ECO:0000256" key="8">
    <source>
        <dbReference type="ARBA" id="ARBA00049753"/>
    </source>
</evidence>
<evidence type="ECO:0000313" key="10">
    <source>
        <dbReference type="EMBL" id="NNV19787.1"/>
    </source>
</evidence>
<reference evidence="10 13" key="2">
    <citation type="submission" date="2018-11" db="EMBL/GenBank/DDBJ databases">
        <title>Genome sequencing and analysis.</title>
        <authorList>
            <person name="Huang Y.-T."/>
        </authorList>
    </citation>
    <scope>NUCLEOTIDE SEQUENCE [LARGE SCALE GENOMIC DNA]</scope>
    <source>
        <strain evidence="10 13">SHIN</strain>
    </source>
</reference>
<dbReference type="EMBL" id="PKQI01000001">
    <property type="protein sequence ID" value="NNV19787.1"/>
    <property type="molecule type" value="Genomic_DNA"/>
</dbReference>
<sequence>MHKFFRMAAMGTAACAMLAAMAPVTASAQDKQNVEVLHWWTAGGEAAALDVLKKDLEGKGISWTDMPVAGGGGTEAMTVLRARVTAGNAPTAVQMLGFDIRDWAEQGALGNLDEIAGKEGWDKVIPAPLQEFAKYDGHWIAAPVNVHSTNWMWINKAALDKAGGKEPTNWDELVALLDKFKEQGITPIAHGGQPWQDATIFDAVVLSFGPDFYKKAFVDLDPEALGSDTMKQAFDRMTKLRSYVDDNFSGRDWNLASAMVIEGKAGVQFMGDWAKGEFVKAGKKPGEDFVCMRYPETQGSVTFNSDMFAMFKVAEDKVPAQLEMASAIESPAFQSAFNVVKGSAPARTDVPDTDFDACGKKAIADVKEAAGKGTMLGSMAHGYANPASVKNAIYDVVTRQFNGQLSSEDAVKELVSAVEGAK</sequence>
<name>A0A1A9FPR0_9HYPH</name>
<gene>
    <name evidence="11" type="ORF">CEV34_5037</name>
    <name evidence="10" type="ORF">EHE22_04990</name>
</gene>
<dbReference type="Gene3D" id="3.40.190.10">
    <property type="entry name" value="Periplasmic binding protein-like II"/>
    <property type="match status" value="2"/>
</dbReference>
<dbReference type="STRING" id="419475.A8A54_14600"/>
<evidence type="ECO:0000256" key="9">
    <source>
        <dbReference type="SAM" id="SignalP"/>
    </source>
</evidence>
<feature type="signal peptide" evidence="9">
    <location>
        <begin position="1"/>
        <end position="28"/>
    </location>
</feature>
<evidence type="ECO:0000256" key="2">
    <source>
        <dbReference type="ARBA" id="ARBA00008520"/>
    </source>
</evidence>
<comment type="subcellular location">
    <subcellularLocation>
        <location evidence="1">Periplasm</location>
    </subcellularLocation>
</comment>
<keyword evidence="6" id="KW-0574">Periplasm</keyword>
<comment type="caution">
    <text evidence="10">The sequence shown here is derived from an EMBL/GenBank/DDBJ whole genome shotgun (WGS) entry which is preliminary data.</text>
</comment>
<evidence type="ECO:0000313" key="12">
    <source>
        <dbReference type="Proteomes" id="UP000216188"/>
    </source>
</evidence>
<dbReference type="AlphaFoldDB" id="A0A1A9FPR0"/>
<dbReference type="SUPFAM" id="SSF53850">
    <property type="entry name" value="Periplasmic binding protein-like II"/>
    <property type="match status" value="1"/>
</dbReference>
<dbReference type="InterPro" id="IPR050490">
    <property type="entry name" value="Bact_solute-bd_prot1"/>
</dbReference>
<evidence type="ECO:0000313" key="11">
    <source>
        <dbReference type="EMBL" id="OYR21315.1"/>
    </source>
</evidence>
<keyword evidence="4" id="KW-0762">Sugar transport</keyword>
<evidence type="ECO:0000256" key="5">
    <source>
        <dbReference type="ARBA" id="ARBA00022729"/>
    </source>
</evidence>
<evidence type="ECO:0000256" key="3">
    <source>
        <dbReference type="ARBA" id="ARBA00022448"/>
    </source>
</evidence>
<feature type="chain" id="PRO_5008387396" description="Probable sugar-binding periplasmic protein" evidence="9">
    <location>
        <begin position="29"/>
        <end position="422"/>
    </location>
</feature>
<dbReference type="Pfam" id="PF01547">
    <property type="entry name" value="SBP_bac_1"/>
    <property type="match status" value="1"/>
</dbReference>
<dbReference type="OrthoDB" id="9798191at2"/>
<dbReference type="Proteomes" id="UP000216188">
    <property type="component" value="Unassembled WGS sequence"/>
</dbReference>
<keyword evidence="12" id="KW-1185">Reference proteome</keyword>
<evidence type="ECO:0000313" key="13">
    <source>
        <dbReference type="Proteomes" id="UP000526233"/>
    </source>
</evidence>
<comment type="similarity">
    <text evidence="2">Belongs to the bacterial solute-binding protein 1 family.</text>
</comment>
<keyword evidence="3" id="KW-0813">Transport</keyword>
<dbReference type="GO" id="GO:0042597">
    <property type="term" value="C:periplasmic space"/>
    <property type="evidence" value="ECO:0007669"/>
    <property type="project" value="UniProtKB-SubCell"/>
</dbReference>
<dbReference type="PANTHER" id="PTHR43649:SF28">
    <property type="entry name" value="BINDING PROTEIN COMPONENT OF ABC SUGAR TRANSPORTER-RELATED"/>
    <property type="match status" value="1"/>
</dbReference>
<dbReference type="RefSeq" id="WP_007879461.1">
    <property type="nucleotide sequence ID" value="NZ_CAXURC020000002.1"/>
</dbReference>
<reference evidence="11 12" key="1">
    <citation type="submission" date="2017-07" db="EMBL/GenBank/DDBJ databases">
        <title>Phylogenetic study on the rhizospheric bacterium Ochrobactrum sp. A44.</title>
        <authorList>
            <person name="Krzyzanowska D.M."/>
            <person name="Ossowicki A."/>
            <person name="Rajewska M."/>
            <person name="Maciag T."/>
            <person name="Kaczynski Z."/>
            <person name="Czerwicka M."/>
            <person name="Jafra S."/>
        </authorList>
    </citation>
    <scope>NUCLEOTIDE SEQUENCE [LARGE SCALE GENOMIC DNA]</scope>
    <source>
        <strain evidence="11 12">CCUG 30717</strain>
    </source>
</reference>